<reference evidence="1" key="1">
    <citation type="submission" date="2013-11" db="EMBL/GenBank/DDBJ databases">
        <title>Draft genome sequence of the broad-host-range Rhizobium sp. LPU83 strain, a member of the low-genetic diversity Oregon-like Rhizobium sp. group.</title>
        <authorList>
            <person name="Wibberg D."/>
            <person name="Puehler A."/>
            <person name="Schlueter A."/>
        </authorList>
    </citation>
    <scope>NUCLEOTIDE SEQUENCE [LARGE SCALE GENOMIC DNA]</scope>
    <source>
        <strain evidence="1">LPU83</strain>
    </source>
</reference>
<dbReference type="eggNOG" id="ENOG5034739">
    <property type="taxonomic scope" value="Bacteria"/>
</dbReference>
<dbReference type="AlphaFoldDB" id="W6R9B9"/>
<protein>
    <submittedName>
        <fullName evidence="1">Conserved protein</fullName>
    </submittedName>
</protein>
<dbReference type="Proteomes" id="UP000019443">
    <property type="component" value="Chromosome"/>
</dbReference>
<proteinExistence type="predicted"/>
<accession>W6R9B9</accession>
<organism evidence="1 2">
    <name type="scientific">Rhizobium favelukesii</name>
    <dbReference type="NCBI Taxonomy" id="348824"/>
    <lineage>
        <taxon>Bacteria</taxon>
        <taxon>Pseudomonadati</taxon>
        <taxon>Pseudomonadota</taxon>
        <taxon>Alphaproteobacteria</taxon>
        <taxon>Hyphomicrobiales</taxon>
        <taxon>Rhizobiaceae</taxon>
        <taxon>Rhizobium/Agrobacterium group</taxon>
        <taxon>Rhizobium</taxon>
    </lineage>
</organism>
<evidence type="ECO:0000313" key="1">
    <source>
        <dbReference type="EMBL" id="CDM57509.1"/>
    </source>
</evidence>
<dbReference type="KEGG" id="rhl:LPU83_1846"/>
<dbReference type="EMBL" id="HG916852">
    <property type="protein sequence ID" value="CDM57509.1"/>
    <property type="molecule type" value="Genomic_DNA"/>
</dbReference>
<evidence type="ECO:0000313" key="2">
    <source>
        <dbReference type="Proteomes" id="UP000019443"/>
    </source>
</evidence>
<dbReference type="PATRIC" id="fig|348824.6.peg.1979"/>
<keyword evidence="2" id="KW-1185">Reference proteome</keyword>
<name>W6R9B9_9HYPH</name>
<dbReference type="HOGENOM" id="CLU_1863588_0_0_5"/>
<sequence length="137" mass="16132">MTHDEIAELFIHAAEVDRRLPNTARPARLNAQALPYVHDHVDQAGWAGQRYEEERQAFWDARSIRLQVKDVTDWERANDLIVHVQRERDRRCLWSWAKSKAGGMSFSKWCRSVEHIHRNYGKECCDRAPKSSIFRST</sequence>
<gene>
    <name evidence="1" type="ORF">LPU83_1846</name>
</gene>
<dbReference type="RefSeq" id="WP_024318075.1">
    <property type="nucleotide sequence ID" value="NZ_ATTO01000073.1"/>
</dbReference>